<feature type="transmembrane region" description="Helical" evidence="1">
    <location>
        <begin position="423"/>
        <end position="441"/>
    </location>
</feature>
<organism evidence="2 3">
    <name type="scientific">Thraustotheca clavata</name>
    <dbReference type="NCBI Taxonomy" id="74557"/>
    <lineage>
        <taxon>Eukaryota</taxon>
        <taxon>Sar</taxon>
        <taxon>Stramenopiles</taxon>
        <taxon>Oomycota</taxon>
        <taxon>Saprolegniomycetes</taxon>
        <taxon>Saprolegniales</taxon>
        <taxon>Achlyaceae</taxon>
        <taxon>Thraustotheca</taxon>
    </lineage>
</organism>
<keyword evidence="1" id="KW-0812">Transmembrane</keyword>
<reference evidence="2 3" key="1">
    <citation type="journal article" date="2014" name="Genome Biol. Evol.">
        <title>The secreted proteins of Achlya hypogyna and Thraustotheca clavata identify the ancestral oomycete secretome and reveal gene acquisitions by horizontal gene transfer.</title>
        <authorList>
            <person name="Misner I."/>
            <person name="Blouin N."/>
            <person name="Leonard G."/>
            <person name="Richards T.A."/>
            <person name="Lane C.E."/>
        </authorList>
    </citation>
    <scope>NUCLEOTIDE SEQUENCE [LARGE SCALE GENOMIC DNA]</scope>
    <source>
        <strain evidence="2 3">ATCC 34112</strain>
    </source>
</reference>
<protein>
    <recommendedName>
        <fullName evidence="4">Transmembrane protein</fullName>
    </recommendedName>
</protein>
<keyword evidence="1" id="KW-0472">Membrane</keyword>
<feature type="transmembrane region" description="Helical" evidence="1">
    <location>
        <begin position="138"/>
        <end position="160"/>
    </location>
</feature>
<evidence type="ECO:0000313" key="3">
    <source>
        <dbReference type="Proteomes" id="UP000243217"/>
    </source>
</evidence>
<feature type="transmembrane region" description="Helical" evidence="1">
    <location>
        <begin position="180"/>
        <end position="205"/>
    </location>
</feature>
<dbReference type="Proteomes" id="UP000243217">
    <property type="component" value="Unassembled WGS sequence"/>
</dbReference>
<accession>A0A1W0A5B6</accession>
<proteinExistence type="predicted"/>
<dbReference type="EMBL" id="JNBS01000451">
    <property type="protein sequence ID" value="OQS05477.1"/>
    <property type="molecule type" value="Genomic_DNA"/>
</dbReference>
<gene>
    <name evidence="2" type="ORF">THRCLA_02394</name>
</gene>
<evidence type="ECO:0000256" key="1">
    <source>
        <dbReference type="SAM" id="Phobius"/>
    </source>
</evidence>
<name>A0A1W0A5B6_9STRA</name>
<sequence>MCGFGVALPFVQESFSFDDTCATQNALTINWMPFTSLFAYMMMNGNMSTACQLLSNNELSLCLQLITTLKSTSQDFISSPITIPSIDLRYLQFVTVGENGTIHVQSQQLLDDLLAFFGWMSIYEWVLQLREAVSFHELPTQVVTSSVAIYLCHALALLYIYHQPKKCTWFMFNRITSATWLNRSFILVRGVAAVLIMPLAIMLPFQSDEAVFFHSIPLSLFEALHPLTASAIARYARWTSIVVWLFLIVLDVWVPYIPTFSLHHSCCSENMDTMVYCTSRSIEIGSWKRALVLICILVMSVITSSIIIVVQSNKTINESIQSPLLPSAVVAFLDPECTLNSMKSRLDVIEAAMASLLSIQAFGNRLFFDSKLRLALLTPDKVTTEDGMILLLNALNPPVSMFVGPREPTSIALSKLKHRADKIILIGGVIYIVISLISNVAELSVARSTLSNAFGWAGFNSSGMHTFLATLINVQLLISNNQTIKVTDPSFVDITQLYNSISSNIAWSVNAPRRQLNDPSTPLRSIIINLRKMDPCKLPWMFTQY</sequence>
<comment type="caution">
    <text evidence="2">The sequence shown here is derived from an EMBL/GenBank/DDBJ whole genome shotgun (WGS) entry which is preliminary data.</text>
</comment>
<evidence type="ECO:0000313" key="2">
    <source>
        <dbReference type="EMBL" id="OQS05477.1"/>
    </source>
</evidence>
<evidence type="ECO:0008006" key="4">
    <source>
        <dbReference type="Google" id="ProtNLM"/>
    </source>
</evidence>
<feature type="transmembrane region" description="Helical" evidence="1">
    <location>
        <begin position="235"/>
        <end position="254"/>
    </location>
</feature>
<keyword evidence="1" id="KW-1133">Transmembrane helix</keyword>
<dbReference type="AlphaFoldDB" id="A0A1W0A5B6"/>
<feature type="transmembrane region" description="Helical" evidence="1">
    <location>
        <begin position="453"/>
        <end position="478"/>
    </location>
</feature>
<feature type="transmembrane region" description="Helical" evidence="1">
    <location>
        <begin position="290"/>
        <end position="310"/>
    </location>
</feature>
<feature type="transmembrane region" description="Helical" evidence="1">
    <location>
        <begin position="211"/>
        <end position="228"/>
    </location>
</feature>
<keyword evidence="3" id="KW-1185">Reference proteome</keyword>
<dbReference type="STRING" id="74557.A0A1W0A5B6"/>